<feature type="region of interest" description="Disordered" evidence="1">
    <location>
        <begin position="247"/>
        <end position="504"/>
    </location>
</feature>
<feature type="compositionally biased region" description="Polar residues" evidence="1">
    <location>
        <begin position="60"/>
        <end position="78"/>
    </location>
</feature>
<feature type="compositionally biased region" description="Polar residues" evidence="1">
    <location>
        <begin position="426"/>
        <end position="465"/>
    </location>
</feature>
<proteinExistence type="predicted"/>
<evidence type="ECO:0000313" key="2">
    <source>
        <dbReference type="EMBL" id="KAK0753589.1"/>
    </source>
</evidence>
<accession>A0AA40F9B9</accession>
<comment type="caution">
    <text evidence="2">The sequence shown here is derived from an EMBL/GenBank/DDBJ whole genome shotgun (WGS) entry which is preliminary data.</text>
</comment>
<dbReference type="Proteomes" id="UP001172155">
    <property type="component" value="Unassembled WGS sequence"/>
</dbReference>
<protein>
    <submittedName>
        <fullName evidence="2">Uncharacterized protein</fullName>
    </submittedName>
</protein>
<dbReference type="EMBL" id="JAUKUD010000001">
    <property type="protein sequence ID" value="KAK0753589.1"/>
    <property type="molecule type" value="Genomic_DNA"/>
</dbReference>
<evidence type="ECO:0000313" key="3">
    <source>
        <dbReference type="Proteomes" id="UP001172155"/>
    </source>
</evidence>
<reference evidence="2" key="1">
    <citation type="submission" date="2023-06" db="EMBL/GenBank/DDBJ databases">
        <title>Genome-scale phylogeny and comparative genomics of the fungal order Sordariales.</title>
        <authorList>
            <consortium name="Lawrence Berkeley National Laboratory"/>
            <person name="Hensen N."/>
            <person name="Bonometti L."/>
            <person name="Westerberg I."/>
            <person name="Brannstrom I.O."/>
            <person name="Guillou S."/>
            <person name="Cros-Aarteil S."/>
            <person name="Calhoun S."/>
            <person name="Haridas S."/>
            <person name="Kuo A."/>
            <person name="Mondo S."/>
            <person name="Pangilinan J."/>
            <person name="Riley R."/>
            <person name="LaButti K."/>
            <person name="Andreopoulos B."/>
            <person name="Lipzen A."/>
            <person name="Chen C."/>
            <person name="Yanf M."/>
            <person name="Daum C."/>
            <person name="Ng V."/>
            <person name="Clum A."/>
            <person name="Steindorff A."/>
            <person name="Ohm R."/>
            <person name="Martin F."/>
            <person name="Silar P."/>
            <person name="Natvig D."/>
            <person name="Lalanne C."/>
            <person name="Gautier V."/>
            <person name="Ament-velasquez S.L."/>
            <person name="Kruys A."/>
            <person name="Hutchinson M.I."/>
            <person name="Powell A.J."/>
            <person name="Barry K."/>
            <person name="Miller A.N."/>
            <person name="Grigoriev I.V."/>
            <person name="Debuchy R."/>
            <person name="Gladieux P."/>
            <person name="Thoren M.H."/>
            <person name="Johannesson H."/>
        </authorList>
    </citation>
    <scope>NUCLEOTIDE SEQUENCE</scope>
    <source>
        <strain evidence="2">SMH3187-1</strain>
    </source>
</reference>
<feature type="compositionally biased region" description="Low complexity" evidence="1">
    <location>
        <begin position="379"/>
        <end position="395"/>
    </location>
</feature>
<evidence type="ECO:0000256" key="1">
    <source>
        <dbReference type="SAM" id="MobiDB-lite"/>
    </source>
</evidence>
<feature type="region of interest" description="Disordered" evidence="1">
    <location>
        <begin position="53"/>
        <end position="124"/>
    </location>
</feature>
<gene>
    <name evidence="2" type="ORF">B0T18DRAFT_424115</name>
</gene>
<name>A0AA40F9B9_9PEZI</name>
<feature type="compositionally biased region" description="Polar residues" evidence="1">
    <location>
        <begin position="103"/>
        <end position="123"/>
    </location>
</feature>
<feature type="compositionally biased region" description="Basic and acidic residues" evidence="1">
    <location>
        <begin position="484"/>
        <end position="503"/>
    </location>
</feature>
<feature type="region of interest" description="Disordered" evidence="1">
    <location>
        <begin position="537"/>
        <end position="622"/>
    </location>
</feature>
<keyword evidence="3" id="KW-1185">Reference proteome</keyword>
<sequence length="622" mass="66853">MAAIMTRVPSDALWPSGAIENDVRFPFPSLGTDSSIISPLSLPRGASGYFDQIYAKKGPSPTQVSSASQMPPRHTSSGGRHGNRVYSPLSPGARVPPHLSVPQHRSTSLPPMYRSQPSKSSTPRAVAALGLIQGPSTQNAFASGLGKLATDGSMSSVGTMPASQPRTTSAESPGAHSQSLMIRRLVQQNSRIREAWEAERKYMEANRERAEEVYKEERAFMEEERMEWDDEKAMLLQEIERLRQQVRSLGGNAARPRGDSVPGSKNPHAATHSLRGGPTWEASPESMRSSTSSQGADRQNAQTARNAPSLPQLVGEGPSSTSFGAVSFRAASASELSAVPETEVEEGPVPIVDVQEIHPELEGIPIKANTIQKPTFTDSQAGSKSSSRASSPSSAPDRPKGARAQTLQVLAAEESSRLTMHAGHTPNHSLSVFSTAASSEVQTARSSGESTPTMFQTDATNNQALSVADEQPPAPATSNPDRFSTYHDEPEPLFEPREDRELKGPLMVRNMPAHDEIFFRRLSDKLEEVSRGNEAALPAVLKDVGLESDSTDPAPSGARENQPHGAPEARPDPQRDDRVGGDSDSGTEKDRRSPTPGTEGQMDIPLKFKSSMNFGAPFGTFR</sequence>
<feature type="compositionally biased region" description="Polar residues" evidence="1">
    <location>
        <begin position="286"/>
        <end position="306"/>
    </location>
</feature>
<feature type="compositionally biased region" description="Polar residues" evidence="1">
    <location>
        <begin position="369"/>
        <end position="378"/>
    </location>
</feature>
<feature type="compositionally biased region" description="Polar residues" evidence="1">
    <location>
        <begin position="152"/>
        <end position="180"/>
    </location>
</feature>
<dbReference type="AlphaFoldDB" id="A0AA40F9B9"/>
<feature type="region of interest" description="Disordered" evidence="1">
    <location>
        <begin position="150"/>
        <end position="180"/>
    </location>
</feature>
<organism evidence="2 3">
    <name type="scientific">Schizothecium vesticola</name>
    <dbReference type="NCBI Taxonomy" id="314040"/>
    <lineage>
        <taxon>Eukaryota</taxon>
        <taxon>Fungi</taxon>
        <taxon>Dikarya</taxon>
        <taxon>Ascomycota</taxon>
        <taxon>Pezizomycotina</taxon>
        <taxon>Sordariomycetes</taxon>
        <taxon>Sordariomycetidae</taxon>
        <taxon>Sordariales</taxon>
        <taxon>Schizotheciaceae</taxon>
        <taxon>Schizothecium</taxon>
    </lineage>
</organism>
<feature type="compositionally biased region" description="Basic and acidic residues" evidence="1">
    <location>
        <begin position="567"/>
        <end position="593"/>
    </location>
</feature>